<keyword evidence="3" id="KW-1185">Reference proteome</keyword>
<feature type="coiled-coil region" evidence="1">
    <location>
        <begin position="15"/>
        <end position="51"/>
    </location>
</feature>
<gene>
    <name evidence="2" type="ORF">Lbru_0036</name>
</gene>
<reference evidence="2 3" key="1">
    <citation type="submission" date="2015-11" db="EMBL/GenBank/DDBJ databases">
        <title>Genomic analysis of 38 Legionella species identifies large and diverse effector repertoires.</title>
        <authorList>
            <person name="Burstein D."/>
            <person name="Amaro F."/>
            <person name="Zusman T."/>
            <person name="Lifshitz Z."/>
            <person name="Cohen O."/>
            <person name="Gilbert J.A."/>
            <person name="Pupko T."/>
            <person name="Shuman H.A."/>
            <person name="Segal G."/>
        </authorList>
    </citation>
    <scope>NUCLEOTIDE SEQUENCE [LARGE SCALE GENOMIC DNA]</scope>
    <source>
        <strain evidence="2 3">ATCC 43878</strain>
    </source>
</reference>
<dbReference type="PATRIC" id="fig|29422.6.peg.37"/>
<evidence type="ECO:0000256" key="1">
    <source>
        <dbReference type="SAM" id="Coils"/>
    </source>
</evidence>
<feature type="coiled-coil region" evidence="1">
    <location>
        <begin position="78"/>
        <end position="126"/>
    </location>
</feature>
<organism evidence="2 3">
    <name type="scientific">Legionella brunensis</name>
    <dbReference type="NCBI Taxonomy" id="29422"/>
    <lineage>
        <taxon>Bacteria</taxon>
        <taxon>Pseudomonadati</taxon>
        <taxon>Pseudomonadota</taxon>
        <taxon>Gammaproteobacteria</taxon>
        <taxon>Legionellales</taxon>
        <taxon>Legionellaceae</taxon>
        <taxon>Legionella</taxon>
    </lineage>
</organism>
<name>A0A0W0SV40_9GAMM</name>
<dbReference type="Proteomes" id="UP000054742">
    <property type="component" value="Unassembled WGS sequence"/>
</dbReference>
<proteinExistence type="predicted"/>
<dbReference type="AlphaFoldDB" id="A0A0W0SV40"/>
<dbReference type="RefSeq" id="WP_058440159.1">
    <property type="nucleotide sequence ID" value="NZ_CAAAHU010000017.1"/>
</dbReference>
<accession>A0A0W0SV40</accession>
<dbReference type="EMBL" id="LNXV01000001">
    <property type="protein sequence ID" value="KTC87218.1"/>
    <property type="molecule type" value="Genomic_DNA"/>
</dbReference>
<protein>
    <submittedName>
        <fullName evidence="2">Uncharacterized protein</fullName>
    </submittedName>
</protein>
<keyword evidence="1" id="KW-0175">Coiled coil</keyword>
<evidence type="ECO:0000313" key="3">
    <source>
        <dbReference type="Proteomes" id="UP000054742"/>
    </source>
</evidence>
<evidence type="ECO:0000313" key="2">
    <source>
        <dbReference type="EMBL" id="KTC87218.1"/>
    </source>
</evidence>
<sequence>MAVFFDKNANSPSAYNKLRRTNEHATREKRIVQAEEALQALQQEIDNRTVKLIKIRNFSETQHALYKQLTKKHENTPSNNLAKQLSRLKRSLETLDNKLEQAQKVITDLHLNYEQLKSELAEKMATAALPSENGMP</sequence>
<comment type="caution">
    <text evidence="2">The sequence shown here is derived from an EMBL/GenBank/DDBJ whole genome shotgun (WGS) entry which is preliminary data.</text>
</comment>